<feature type="compositionally biased region" description="Basic and acidic residues" evidence="1">
    <location>
        <begin position="263"/>
        <end position="288"/>
    </location>
</feature>
<gene>
    <name evidence="2" type="ORF">DFH08DRAFT_465447</name>
</gene>
<comment type="caution">
    <text evidence="2">The sequence shown here is derived from an EMBL/GenBank/DDBJ whole genome shotgun (WGS) entry which is preliminary data.</text>
</comment>
<feature type="compositionally biased region" description="Basic and acidic residues" evidence="1">
    <location>
        <begin position="319"/>
        <end position="339"/>
    </location>
</feature>
<dbReference type="AlphaFoldDB" id="A0AAD7EXL4"/>
<feature type="compositionally biased region" description="Polar residues" evidence="1">
    <location>
        <begin position="237"/>
        <end position="249"/>
    </location>
</feature>
<proteinExistence type="predicted"/>
<feature type="region of interest" description="Disordered" evidence="1">
    <location>
        <begin position="319"/>
        <end position="360"/>
    </location>
</feature>
<feature type="region of interest" description="Disordered" evidence="1">
    <location>
        <begin position="263"/>
        <end position="301"/>
    </location>
</feature>
<evidence type="ECO:0000313" key="3">
    <source>
        <dbReference type="Proteomes" id="UP001218218"/>
    </source>
</evidence>
<sequence>MGKISLRKLHLPAANFPGKIPGMKFFLVGPITQLIFHMMLGKITPNSRKCSMSGYGYHPKNWTNVACQANHIFSRLNIAALHSQYVFVYRIRLDVHILPLKLVQPPAVPSESKAFLFICPPASLLSSDGTQFQIPERLAYWSFDPNGAQPLTTIDTLKFGLPLIAPSLEVVSKKFDGSVYTGLHQFHRGKGFDPESQDVTRHEGHPLFCLSIEQKQHKEASHINYSVAHDPDMKPKGTTTDNPSETKSNGPFILCFLAKPKSGDEQVTEQKQHQDASHTKYSVDHDPNMKPNTTTTDDFSEIKSNGPFILCFLAKPKSSDEQVTEQKQHQDASHTKYSVDHNPNMKPNTTTTNDFSETENNDEQILYPRLRQTSRC</sequence>
<feature type="compositionally biased region" description="Low complexity" evidence="1">
    <location>
        <begin position="342"/>
        <end position="353"/>
    </location>
</feature>
<protein>
    <submittedName>
        <fullName evidence="2">Uncharacterized protein</fullName>
    </submittedName>
</protein>
<dbReference type="EMBL" id="JARIHO010000008">
    <property type="protein sequence ID" value="KAJ7356792.1"/>
    <property type="molecule type" value="Genomic_DNA"/>
</dbReference>
<evidence type="ECO:0000313" key="2">
    <source>
        <dbReference type="EMBL" id="KAJ7356792.1"/>
    </source>
</evidence>
<dbReference type="Proteomes" id="UP001218218">
    <property type="component" value="Unassembled WGS sequence"/>
</dbReference>
<name>A0AAD7EXL4_9AGAR</name>
<keyword evidence="3" id="KW-1185">Reference proteome</keyword>
<organism evidence="2 3">
    <name type="scientific">Mycena albidolilacea</name>
    <dbReference type="NCBI Taxonomy" id="1033008"/>
    <lineage>
        <taxon>Eukaryota</taxon>
        <taxon>Fungi</taxon>
        <taxon>Dikarya</taxon>
        <taxon>Basidiomycota</taxon>
        <taxon>Agaricomycotina</taxon>
        <taxon>Agaricomycetes</taxon>
        <taxon>Agaricomycetidae</taxon>
        <taxon>Agaricales</taxon>
        <taxon>Marasmiineae</taxon>
        <taxon>Mycenaceae</taxon>
        <taxon>Mycena</taxon>
    </lineage>
</organism>
<accession>A0AAD7EXL4</accession>
<feature type="region of interest" description="Disordered" evidence="1">
    <location>
        <begin position="225"/>
        <end position="250"/>
    </location>
</feature>
<evidence type="ECO:0000256" key="1">
    <source>
        <dbReference type="SAM" id="MobiDB-lite"/>
    </source>
</evidence>
<reference evidence="2" key="1">
    <citation type="submission" date="2023-03" db="EMBL/GenBank/DDBJ databases">
        <title>Massive genome expansion in bonnet fungi (Mycena s.s.) driven by repeated elements and novel gene families across ecological guilds.</title>
        <authorList>
            <consortium name="Lawrence Berkeley National Laboratory"/>
            <person name="Harder C.B."/>
            <person name="Miyauchi S."/>
            <person name="Viragh M."/>
            <person name="Kuo A."/>
            <person name="Thoen E."/>
            <person name="Andreopoulos B."/>
            <person name="Lu D."/>
            <person name="Skrede I."/>
            <person name="Drula E."/>
            <person name="Henrissat B."/>
            <person name="Morin E."/>
            <person name="Kohler A."/>
            <person name="Barry K."/>
            <person name="LaButti K."/>
            <person name="Morin E."/>
            <person name="Salamov A."/>
            <person name="Lipzen A."/>
            <person name="Mereny Z."/>
            <person name="Hegedus B."/>
            <person name="Baldrian P."/>
            <person name="Stursova M."/>
            <person name="Weitz H."/>
            <person name="Taylor A."/>
            <person name="Grigoriev I.V."/>
            <person name="Nagy L.G."/>
            <person name="Martin F."/>
            <person name="Kauserud H."/>
        </authorList>
    </citation>
    <scope>NUCLEOTIDE SEQUENCE</scope>
    <source>
        <strain evidence="2">CBHHK002</strain>
    </source>
</reference>